<feature type="domain" description="MYND-type" evidence="5">
    <location>
        <begin position="172"/>
        <end position="213"/>
    </location>
</feature>
<dbReference type="AlphaFoldDB" id="A0A6A7BI91"/>
<evidence type="ECO:0000256" key="1">
    <source>
        <dbReference type="ARBA" id="ARBA00022723"/>
    </source>
</evidence>
<dbReference type="EMBL" id="MU006291">
    <property type="protein sequence ID" value="KAF2855160.1"/>
    <property type="molecule type" value="Genomic_DNA"/>
</dbReference>
<proteinExistence type="predicted"/>
<dbReference type="Proteomes" id="UP000799423">
    <property type="component" value="Unassembled WGS sequence"/>
</dbReference>
<dbReference type="InterPro" id="IPR002893">
    <property type="entry name" value="Znf_MYND"/>
</dbReference>
<keyword evidence="3" id="KW-0862">Zinc</keyword>
<protein>
    <recommendedName>
        <fullName evidence="5">MYND-type domain-containing protein</fullName>
    </recommendedName>
</protein>
<keyword evidence="1" id="KW-0479">Metal-binding</keyword>
<evidence type="ECO:0000256" key="2">
    <source>
        <dbReference type="ARBA" id="ARBA00022771"/>
    </source>
</evidence>
<evidence type="ECO:0000256" key="4">
    <source>
        <dbReference type="PROSITE-ProRule" id="PRU00134"/>
    </source>
</evidence>
<keyword evidence="7" id="KW-1185">Reference proteome</keyword>
<dbReference type="Gene3D" id="6.10.140.2220">
    <property type="match status" value="1"/>
</dbReference>
<dbReference type="PROSITE" id="PS50865">
    <property type="entry name" value="ZF_MYND_2"/>
    <property type="match status" value="1"/>
</dbReference>
<organism evidence="6 7">
    <name type="scientific">Plenodomus tracheiphilus IPT5</name>
    <dbReference type="NCBI Taxonomy" id="1408161"/>
    <lineage>
        <taxon>Eukaryota</taxon>
        <taxon>Fungi</taxon>
        <taxon>Dikarya</taxon>
        <taxon>Ascomycota</taxon>
        <taxon>Pezizomycotina</taxon>
        <taxon>Dothideomycetes</taxon>
        <taxon>Pleosporomycetidae</taxon>
        <taxon>Pleosporales</taxon>
        <taxon>Pleosporineae</taxon>
        <taxon>Leptosphaeriaceae</taxon>
        <taxon>Plenodomus</taxon>
    </lineage>
</organism>
<evidence type="ECO:0000313" key="6">
    <source>
        <dbReference type="EMBL" id="KAF2855160.1"/>
    </source>
</evidence>
<dbReference type="SUPFAM" id="SSF144232">
    <property type="entry name" value="HIT/MYND zinc finger-like"/>
    <property type="match status" value="1"/>
</dbReference>
<gene>
    <name evidence="6" type="ORF">T440DRAFT_464460</name>
</gene>
<dbReference type="PROSITE" id="PS01360">
    <property type="entry name" value="ZF_MYND_1"/>
    <property type="match status" value="1"/>
</dbReference>
<evidence type="ECO:0000313" key="7">
    <source>
        <dbReference type="Proteomes" id="UP000799423"/>
    </source>
</evidence>
<accession>A0A6A7BI91</accession>
<evidence type="ECO:0000259" key="5">
    <source>
        <dbReference type="PROSITE" id="PS50865"/>
    </source>
</evidence>
<sequence length="215" mass="23664">MASPNWPTTIPIPEATGQYLSPDTTTTKRIDFTDFFLRFTHAEDAHPAYKTLFTTHQTLIKLLVEHPAMAPNLQQTFSTPANSKNKVYFMWDFALRSFQHLAAEVSPQDPWSSPMFQDVLGRALMAKEMVLDESGNLGAGIANPGNMNDGGVDFGEEIKKVAAKLDDLGEGCAGCGKAEKEGGGELLCARCKRQRYCSGECQKKCWKAHKKGCKA</sequence>
<reference evidence="6" key="1">
    <citation type="submission" date="2020-01" db="EMBL/GenBank/DDBJ databases">
        <authorList>
            <consortium name="DOE Joint Genome Institute"/>
            <person name="Haridas S."/>
            <person name="Albert R."/>
            <person name="Binder M."/>
            <person name="Bloem J."/>
            <person name="Labutti K."/>
            <person name="Salamov A."/>
            <person name="Andreopoulos B."/>
            <person name="Baker S.E."/>
            <person name="Barry K."/>
            <person name="Bills G."/>
            <person name="Bluhm B.H."/>
            <person name="Cannon C."/>
            <person name="Castanera R."/>
            <person name="Culley D.E."/>
            <person name="Daum C."/>
            <person name="Ezra D."/>
            <person name="Gonzalez J.B."/>
            <person name="Henrissat B."/>
            <person name="Kuo A."/>
            <person name="Liang C."/>
            <person name="Lipzen A."/>
            <person name="Lutzoni F."/>
            <person name="Magnuson J."/>
            <person name="Mondo S."/>
            <person name="Nolan M."/>
            <person name="Ohm R."/>
            <person name="Pangilinan J."/>
            <person name="Park H.-J."/>
            <person name="Ramirez L."/>
            <person name="Alfaro M."/>
            <person name="Sun H."/>
            <person name="Tritt A."/>
            <person name="Yoshinaga Y."/>
            <person name="Zwiers L.-H."/>
            <person name="Turgeon B.G."/>
            <person name="Goodwin S.B."/>
            <person name="Spatafora J.W."/>
            <person name="Crous P.W."/>
            <person name="Grigoriev I.V."/>
        </authorList>
    </citation>
    <scope>NUCLEOTIDE SEQUENCE</scope>
    <source>
        <strain evidence="6">IPT5</strain>
    </source>
</reference>
<dbReference type="Pfam" id="PF01753">
    <property type="entry name" value="zf-MYND"/>
    <property type="match status" value="1"/>
</dbReference>
<dbReference type="OrthoDB" id="5282002at2759"/>
<dbReference type="GO" id="GO:0008270">
    <property type="term" value="F:zinc ion binding"/>
    <property type="evidence" value="ECO:0007669"/>
    <property type="project" value="UniProtKB-KW"/>
</dbReference>
<evidence type="ECO:0000256" key="3">
    <source>
        <dbReference type="ARBA" id="ARBA00022833"/>
    </source>
</evidence>
<name>A0A6A7BI91_9PLEO</name>
<keyword evidence="2 4" id="KW-0863">Zinc-finger</keyword>